<keyword evidence="6 8" id="KW-1133">Transmembrane helix</keyword>
<comment type="similarity">
    <text evidence="2 8">Belongs to the 4-toluene sulfonate uptake permease (TSUP) (TC 2.A.102) family.</text>
</comment>
<dbReference type="PANTHER" id="PTHR30269:SF37">
    <property type="entry name" value="MEMBRANE TRANSPORTER PROTEIN"/>
    <property type="match status" value="1"/>
</dbReference>
<evidence type="ECO:0000256" key="8">
    <source>
        <dbReference type="RuleBase" id="RU363041"/>
    </source>
</evidence>
<comment type="caution">
    <text evidence="9">The sequence shown here is derived from an EMBL/GenBank/DDBJ whole genome shotgun (WGS) entry which is preliminary data.</text>
</comment>
<sequence length="257" mass="27778">MDYFLICLVAFLGSGLTLFSGFGLGTLLVPVFGFFFPIEMAILLTAIVHFLNNIFKLFLLGQKANKQALLAFGIPAILFAFVGAYLLSFLNTIPPIGSYTLGSHTFTLLPIKLCIGLILLFFALFEIIPSWSQLTFDKKYLPLGGVLSGFFGGLSGMQGALRAAFLIRAGLTKESYIGTGVVIACLIDLSRMGVYVQNWSQNAQNIAYPLVICATLSAFLGAFIGNRLLEKVTLKSIQLLVALLLMVFAVLLGLGIL</sequence>
<dbReference type="Pfam" id="PF01925">
    <property type="entry name" value="TauE"/>
    <property type="match status" value="1"/>
</dbReference>
<feature type="transmembrane region" description="Helical" evidence="8">
    <location>
        <begin position="206"/>
        <end position="225"/>
    </location>
</feature>
<evidence type="ECO:0000256" key="3">
    <source>
        <dbReference type="ARBA" id="ARBA00022448"/>
    </source>
</evidence>
<evidence type="ECO:0000256" key="1">
    <source>
        <dbReference type="ARBA" id="ARBA00004651"/>
    </source>
</evidence>
<evidence type="ECO:0000256" key="2">
    <source>
        <dbReference type="ARBA" id="ARBA00009142"/>
    </source>
</evidence>
<dbReference type="RefSeq" id="WP_342693128.1">
    <property type="nucleotide sequence ID" value="NZ_JBCGDP010000022.1"/>
</dbReference>
<comment type="subcellular location">
    <subcellularLocation>
        <location evidence="1 8">Cell membrane</location>
        <topology evidence="1 8">Multi-pass membrane protein</topology>
    </subcellularLocation>
</comment>
<protein>
    <recommendedName>
        <fullName evidence="8">Probable membrane transporter protein</fullName>
    </recommendedName>
</protein>
<dbReference type="Proteomes" id="UP001468798">
    <property type="component" value="Unassembled WGS sequence"/>
</dbReference>
<reference evidence="9 10" key="1">
    <citation type="submission" date="2024-03" db="EMBL/GenBank/DDBJ databases">
        <title>Two novel species of the genus Flavobacterium exhibiting potentially degradation of complex polysaccharides.</title>
        <authorList>
            <person name="Lian X."/>
        </authorList>
    </citation>
    <scope>NUCLEOTIDE SEQUENCE [LARGE SCALE GENOMIC DNA]</scope>
    <source>
        <strain evidence="9 10">N6</strain>
    </source>
</reference>
<feature type="transmembrane region" description="Helical" evidence="8">
    <location>
        <begin position="67"/>
        <end position="87"/>
    </location>
</feature>
<dbReference type="InterPro" id="IPR002781">
    <property type="entry name" value="TM_pro_TauE-like"/>
</dbReference>
<proteinExistence type="inferred from homology"/>
<name>A0ABU9NSH3_9FLAO</name>
<keyword evidence="10" id="KW-1185">Reference proteome</keyword>
<organism evidence="9 10">
    <name type="scientific">Flavobacterium polysaccharolyticum</name>
    <dbReference type="NCBI Taxonomy" id="3133148"/>
    <lineage>
        <taxon>Bacteria</taxon>
        <taxon>Pseudomonadati</taxon>
        <taxon>Bacteroidota</taxon>
        <taxon>Flavobacteriia</taxon>
        <taxon>Flavobacteriales</taxon>
        <taxon>Flavobacteriaceae</taxon>
        <taxon>Flavobacterium</taxon>
    </lineage>
</organism>
<gene>
    <name evidence="9" type="ORF">WFZ86_17495</name>
</gene>
<dbReference type="EMBL" id="JBCGDP010000022">
    <property type="protein sequence ID" value="MEM0578303.1"/>
    <property type="molecule type" value="Genomic_DNA"/>
</dbReference>
<feature type="transmembrane region" description="Helical" evidence="8">
    <location>
        <begin position="31"/>
        <end position="55"/>
    </location>
</feature>
<keyword evidence="7 8" id="KW-0472">Membrane</keyword>
<keyword evidence="3" id="KW-0813">Transport</keyword>
<feature type="transmembrane region" description="Helical" evidence="8">
    <location>
        <begin position="140"/>
        <end position="164"/>
    </location>
</feature>
<feature type="transmembrane region" description="Helical" evidence="8">
    <location>
        <begin position="237"/>
        <end position="256"/>
    </location>
</feature>
<dbReference type="PANTHER" id="PTHR30269">
    <property type="entry name" value="TRANSMEMBRANE PROTEIN YFCA"/>
    <property type="match status" value="1"/>
</dbReference>
<accession>A0ABU9NSH3</accession>
<evidence type="ECO:0000256" key="4">
    <source>
        <dbReference type="ARBA" id="ARBA00022475"/>
    </source>
</evidence>
<evidence type="ECO:0000256" key="7">
    <source>
        <dbReference type="ARBA" id="ARBA00023136"/>
    </source>
</evidence>
<keyword evidence="4 8" id="KW-1003">Cell membrane</keyword>
<evidence type="ECO:0000313" key="9">
    <source>
        <dbReference type="EMBL" id="MEM0578303.1"/>
    </source>
</evidence>
<feature type="transmembrane region" description="Helical" evidence="8">
    <location>
        <begin position="107"/>
        <end position="128"/>
    </location>
</feature>
<evidence type="ECO:0000256" key="5">
    <source>
        <dbReference type="ARBA" id="ARBA00022692"/>
    </source>
</evidence>
<feature type="transmembrane region" description="Helical" evidence="8">
    <location>
        <begin position="176"/>
        <end position="194"/>
    </location>
</feature>
<dbReference type="InterPro" id="IPR052017">
    <property type="entry name" value="TSUP"/>
</dbReference>
<evidence type="ECO:0000256" key="6">
    <source>
        <dbReference type="ARBA" id="ARBA00022989"/>
    </source>
</evidence>
<evidence type="ECO:0000313" key="10">
    <source>
        <dbReference type="Proteomes" id="UP001468798"/>
    </source>
</evidence>
<keyword evidence="5 8" id="KW-0812">Transmembrane</keyword>